<dbReference type="GO" id="GO:0004672">
    <property type="term" value="F:protein kinase activity"/>
    <property type="evidence" value="ECO:0007669"/>
    <property type="project" value="InterPro"/>
</dbReference>
<dbReference type="SMART" id="SM00220">
    <property type="entry name" value="S_TKc"/>
    <property type="match status" value="1"/>
</dbReference>
<dbReference type="PROSITE" id="PS00108">
    <property type="entry name" value="PROTEIN_KINASE_ST"/>
    <property type="match status" value="1"/>
</dbReference>
<evidence type="ECO:0000313" key="6">
    <source>
        <dbReference type="Proteomes" id="UP000186955"/>
    </source>
</evidence>
<feature type="region of interest" description="Disordered" evidence="2">
    <location>
        <begin position="190"/>
        <end position="216"/>
    </location>
</feature>
<dbReference type="SMART" id="SM00324">
    <property type="entry name" value="RhoGAP"/>
    <property type="match status" value="1"/>
</dbReference>
<dbReference type="SUPFAM" id="SSF48350">
    <property type="entry name" value="GTPase activation domain, GAP"/>
    <property type="match status" value="1"/>
</dbReference>
<evidence type="ECO:0000313" key="5">
    <source>
        <dbReference type="EMBL" id="OKP13338.1"/>
    </source>
</evidence>
<dbReference type="InterPro" id="IPR051025">
    <property type="entry name" value="RhoGAP"/>
</dbReference>
<name>A0A1Q5ULG9_9EURO</name>
<proteinExistence type="predicted"/>
<feature type="compositionally biased region" description="Polar residues" evidence="2">
    <location>
        <begin position="276"/>
        <end position="305"/>
    </location>
</feature>
<protein>
    <submittedName>
        <fullName evidence="5">Rho-GTPase-activating protein 5</fullName>
    </submittedName>
</protein>
<dbReference type="SUPFAM" id="SSF56112">
    <property type="entry name" value="Protein kinase-like (PK-like)"/>
    <property type="match status" value="1"/>
</dbReference>
<reference evidence="5 6" key="1">
    <citation type="submission" date="2016-10" db="EMBL/GenBank/DDBJ databases">
        <title>Genome sequence of the ascomycete fungus Penicillium subrubescens.</title>
        <authorList>
            <person name="De Vries R.P."/>
            <person name="Peng M."/>
            <person name="Dilokpimol A."/>
            <person name="Hilden K."/>
            <person name="Makela M.R."/>
            <person name="Grigoriev I."/>
            <person name="Riley R."/>
            <person name="Granchi Z."/>
        </authorList>
    </citation>
    <scope>NUCLEOTIDE SEQUENCE [LARGE SCALE GENOMIC DNA]</scope>
    <source>
        <strain evidence="5 6">CBS 132785</strain>
    </source>
</reference>
<dbReference type="PANTHER" id="PTHR15228">
    <property type="entry name" value="SPERMATHECAL PHYSIOLOGY VARIANT"/>
    <property type="match status" value="1"/>
</dbReference>
<dbReference type="EMBL" id="MNBE01000130">
    <property type="protein sequence ID" value="OKP13338.1"/>
    <property type="molecule type" value="Genomic_DNA"/>
</dbReference>
<dbReference type="InterPro" id="IPR008936">
    <property type="entry name" value="Rho_GTPase_activation_prot"/>
</dbReference>
<evidence type="ECO:0000259" key="4">
    <source>
        <dbReference type="PROSITE" id="PS50238"/>
    </source>
</evidence>
<dbReference type="Pfam" id="PF00069">
    <property type="entry name" value="Pkinase"/>
    <property type="match status" value="1"/>
</dbReference>
<feature type="region of interest" description="Disordered" evidence="2">
    <location>
        <begin position="276"/>
        <end position="360"/>
    </location>
</feature>
<sequence length="637" mass="70085">MEYLELGDLYQYLHDKPALPELEAKEIAFQILEGLEMMHENDFAHRDLKPRNILIKARPPDEWWIKIADFGISKRIEDGHGQTSTLRGTPGYVAPEIWGFIERGSVYATDIWATGEILFEILVKRQVFAHLGLLSIYANKQMFPSDRLVTAGVSQEGVDFVSSLMKAQPKDRPTAKAALSNQWLATIPSPTLEDSDSRVSSVGDTYGTTPVPDLNSSSVEAMTEEFASWDTEELTQKKIQPRKPDNDITVLLGYNKTTPKSSTALNSNTAYNDAMSYSQNTSRSSTALDGSQNNFGQTVTISDNHTISRKPVAADKSPTPPPIPSKDESVIPRGEPRNSPGSTNAKVRVSPKSSPSKQSLSSWWKGFKANARKAEIKEEPSQGVFGVPLDVSIKYANVALSLISEEGDSMITGYVPIIIAKCGVFLKAKATDVKDIFAVNGSSEKIRELELSFDSPPRYGKGLDWSGYSVHDAANLLTRYLIQLPEPVIPLAFYHKFRAPFEMLGQDEDDIEALLVDPAVYEGALGAYQSLVEELPRNHKQLLAYMLDLLAVFAAKSEQTGMSTAHLVVIFQPALLAHPSHDTVLERNKLSGMVLTFLIENQDHFVASIRRTTAASRPIVTEGPGSLSHQWAGAGGY</sequence>
<dbReference type="InterPro" id="IPR000719">
    <property type="entry name" value="Prot_kinase_dom"/>
</dbReference>
<feature type="compositionally biased region" description="Polar residues" evidence="2">
    <location>
        <begin position="198"/>
        <end position="216"/>
    </location>
</feature>
<evidence type="ECO:0000256" key="2">
    <source>
        <dbReference type="SAM" id="MobiDB-lite"/>
    </source>
</evidence>
<dbReference type="InterPro" id="IPR000198">
    <property type="entry name" value="RhoGAP_dom"/>
</dbReference>
<dbReference type="Pfam" id="PF00620">
    <property type="entry name" value="RhoGAP"/>
    <property type="match status" value="1"/>
</dbReference>
<dbReference type="Gene3D" id="1.10.510.10">
    <property type="entry name" value="Transferase(Phosphotransferase) domain 1"/>
    <property type="match status" value="1"/>
</dbReference>
<organism evidence="5 6">
    <name type="scientific">Penicillium subrubescens</name>
    <dbReference type="NCBI Taxonomy" id="1316194"/>
    <lineage>
        <taxon>Eukaryota</taxon>
        <taxon>Fungi</taxon>
        <taxon>Dikarya</taxon>
        <taxon>Ascomycota</taxon>
        <taxon>Pezizomycotina</taxon>
        <taxon>Eurotiomycetes</taxon>
        <taxon>Eurotiomycetidae</taxon>
        <taxon>Eurotiales</taxon>
        <taxon>Aspergillaceae</taxon>
        <taxon>Penicillium</taxon>
    </lineage>
</organism>
<feature type="domain" description="Protein kinase" evidence="3">
    <location>
        <begin position="1"/>
        <end position="184"/>
    </location>
</feature>
<dbReference type="InterPro" id="IPR011009">
    <property type="entry name" value="Kinase-like_dom_sf"/>
</dbReference>
<dbReference type="AlphaFoldDB" id="A0A1Q5ULG9"/>
<dbReference type="GO" id="GO:0005524">
    <property type="term" value="F:ATP binding"/>
    <property type="evidence" value="ECO:0007669"/>
    <property type="project" value="InterPro"/>
</dbReference>
<keyword evidence="6" id="KW-1185">Reference proteome</keyword>
<dbReference type="GO" id="GO:0060237">
    <property type="term" value="P:regulation of fungal-type cell wall organization"/>
    <property type="evidence" value="ECO:0007669"/>
    <property type="project" value="TreeGrafter"/>
</dbReference>
<accession>A0A1Q5ULG9</accession>
<dbReference type="GO" id="GO:0007165">
    <property type="term" value="P:signal transduction"/>
    <property type="evidence" value="ECO:0007669"/>
    <property type="project" value="InterPro"/>
</dbReference>
<comment type="caution">
    <text evidence="5">The sequence shown here is derived from an EMBL/GenBank/DDBJ whole genome shotgun (WGS) entry which is preliminary data.</text>
</comment>
<dbReference type="PROSITE" id="PS50011">
    <property type="entry name" value="PROTEIN_KINASE_DOM"/>
    <property type="match status" value="1"/>
</dbReference>
<dbReference type="Gene3D" id="1.10.555.10">
    <property type="entry name" value="Rho GTPase activation protein"/>
    <property type="match status" value="1"/>
</dbReference>
<dbReference type="PANTHER" id="PTHR15228:SF25">
    <property type="entry name" value="F-BAR DOMAIN-CONTAINING PROTEIN"/>
    <property type="match status" value="1"/>
</dbReference>
<gene>
    <name evidence="5" type="ORF">PENSUB_940</name>
</gene>
<feature type="compositionally biased region" description="Low complexity" evidence="2">
    <location>
        <begin position="350"/>
        <end position="360"/>
    </location>
</feature>
<feature type="domain" description="Rho-GAP" evidence="4">
    <location>
        <begin position="398"/>
        <end position="606"/>
    </location>
</feature>
<dbReference type="GO" id="GO:0005938">
    <property type="term" value="C:cell cortex"/>
    <property type="evidence" value="ECO:0007669"/>
    <property type="project" value="TreeGrafter"/>
</dbReference>
<feature type="compositionally biased region" description="Basic and acidic residues" evidence="2">
    <location>
        <begin position="325"/>
        <end position="336"/>
    </location>
</feature>
<dbReference type="Proteomes" id="UP000186955">
    <property type="component" value="Unassembled WGS sequence"/>
</dbReference>
<dbReference type="InterPro" id="IPR008271">
    <property type="entry name" value="Ser/Thr_kinase_AS"/>
</dbReference>
<dbReference type="GO" id="GO:0005096">
    <property type="term" value="F:GTPase activator activity"/>
    <property type="evidence" value="ECO:0007669"/>
    <property type="project" value="UniProtKB-KW"/>
</dbReference>
<dbReference type="PROSITE" id="PS50238">
    <property type="entry name" value="RHOGAP"/>
    <property type="match status" value="1"/>
</dbReference>
<keyword evidence="1" id="KW-0343">GTPase activation</keyword>
<dbReference type="STRING" id="1316194.A0A1Q5ULG9"/>
<evidence type="ECO:0000259" key="3">
    <source>
        <dbReference type="PROSITE" id="PS50011"/>
    </source>
</evidence>
<evidence type="ECO:0000256" key="1">
    <source>
        <dbReference type="ARBA" id="ARBA00022468"/>
    </source>
</evidence>